<evidence type="ECO:0000256" key="5">
    <source>
        <dbReference type="ARBA" id="ARBA00022679"/>
    </source>
</evidence>
<evidence type="ECO:0000256" key="7">
    <source>
        <dbReference type="ARBA" id="ARBA00023579"/>
    </source>
</evidence>
<evidence type="ECO:0000256" key="3">
    <source>
        <dbReference type="ARBA" id="ARBA00012415"/>
    </source>
</evidence>
<feature type="region of interest" description="Disordered" evidence="9">
    <location>
        <begin position="43"/>
        <end position="74"/>
    </location>
</feature>
<dbReference type="PANTHER" id="PTHR43511">
    <property type="match status" value="1"/>
</dbReference>
<dbReference type="InterPro" id="IPR029044">
    <property type="entry name" value="Nucleotide-diphossugar_trans"/>
</dbReference>
<name>A0ABN7S4X3_OIKDI</name>
<evidence type="ECO:0000313" key="10">
    <source>
        <dbReference type="EMBL" id="CAG5090841.1"/>
    </source>
</evidence>
<evidence type="ECO:0000256" key="1">
    <source>
        <dbReference type="ARBA" id="ARBA00010401"/>
    </source>
</evidence>
<evidence type="ECO:0000256" key="4">
    <source>
        <dbReference type="ARBA" id="ARBA00019048"/>
    </source>
</evidence>
<dbReference type="EC" id="2.7.7.9" evidence="3"/>
<keyword evidence="11" id="KW-1185">Reference proteome</keyword>
<dbReference type="Pfam" id="PF01704">
    <property type="entry name" value="UDPGP"/>
    <property type="match status" value="1"/>
</dbReference>
<sequence>MTPQPIQDDGTKNSEYGENYVVLEKPKGYSDFNESVEIKRVIENTASKSKSDSEDSADERPDSSSEGYLSGDGFQRSTSERVAVDWETLFEAAPATTPDGMQRSKSIVEFQQLMRQDAQAALRSELDKLIDAADENDKEFFNNEFNAFANLFERFLQERGPSVEWEKIRPPREGMIKPYSDMVSACPKGQEKAFLDKLVVIKLNGGLGTSMGCTGPKSMISVRSGLNFLDLTVQQIEHLNKTYETNVPLVLMNSFNTEEDTRKILRKYNNCQVDIKMFNQHRFPRINKETLLPVATKDPYNPKDGWYPPGHGDFYMALYDSGLIEEFKKQGKEIIFLSNIDNLGATVDMNILAHMSTNPDNEYCMEVTDKTRADVKGGTLIDYEGKARLLEIAQVPKEHVDEFKSVSKFKIFNTNNLWMRLDAVDRLCKNGKIEDMEIIINEKSLSNGTNVIQLETASGAAIKNFDNAIGVNVPRSRFLPVKKTSDLMLVMSNLYELKSGSLVMSSKRQFKTTPLVKLGDEHFKKVAKYLSRFKTIPDMLEADHLTVSGDVSFGKDVSLKGTVIIIANHGDRIDIPSGAVLENKIVSGNLRILDH</sequence>
<evidence type="ECO:0000313" key="11">
    <source>
        <dbReference type="Proteomes" id="UP001158576"/>
    </source>
</evidence>
<dbReference type="InterPro" id="IPR002618">
    <property type="entry name" value="UDPGP_fam"/>
</dbReference>
<evidence type="ECO:0000256" key="2">
    <source>
        <dbReference type="ARBA" id="ARBA00011823"/>
    </source>
</evidence>
<feature type="compositionally biased region" description="Basic and acidic residues" evidence="9">
    <location>
        <begin position="49"/>
        <end position="63"/>
    </location>
</feature>
<dbReference type="Gene3D" id="3.90.550.10">
    <property type="entry name" value="Spore Coat Polysaccharide Biosynthesis Protein SpsA, Chain A"/>
    <property type="match status" value="1"/>
</dbReference>
<accession>A0ABN7S4X3</accession>
<keyword evidence="6" id="KW-0548">Nucleotidyltransferase</keyword>
<evidence type="ECO:0000256" key="9">
    <source>
        <dbReference type="SAM" id="MobiDB-lite"/>
    </source>
</evidence>
<evidence type="ECO:0000256" key="6">
    <source>
        <dbReference type="ARBA" id="ARBA00022695"/>
    </source>
</evidence>
<dbReference type="SUPFAM" id="SSF53448">
    <property type="entry name" value="Nucleotide-diphospho-sugar transferases"/>
    <property type="match status" value="1"/>
</dbReference>
<dbReference type="CDD" id="cd00897">
    <property type="entry name" value="UGPase_euk"/>
    <property type="match status" value="1"/>
</dbReference>
<comment type="catalytic activity">
    <reaction evidence="8">
        <text>alpha-D-glucose 1-phosphate + UTP + H(+) = UDP-alpha-D-glucose + diphosphate</text>
        <dbReference type="Rhea" id="RHEA:19889"/>
        <dbReference type="ChEBI" id="CHEBI:15378"/>
        <dbReference type="ChEBI" id="CHEBI:33019"/>
        <dbReference type="ChEBI" id="CHEBI:46398"/>
        <dbReference type="ChEBI" id="CHEBI:58601"/>
        <dbReference type="ChEBI" id="CHEBI:58885"/>
        <dbReference type="EC" id="2.7.7.9"/>
    </reaction>
    <physiologicalReaction direction="left-to-right" evidence="8">
        <dbReference type="Rhea" id="RHEA:19890"/>
    </physiologicalReaction>
</comment>
<dbReference type="Proteomes" id="UP001158576">
    <property type="component" value="Chromosome PAR"/>
</dbReference>
<dbReference type="InterPro" id="IPR016267">
    <property type="entry name" value="UDPGP_trans"/>
</dbReference>
<comment type="subunit">
    <text evidence="2">Homooctamer.</text>
</comment>
<reference evidence="10 11" key="1">
    <citation type="submission" date="2021-04" db="EMBL/GenBank/DDBJ databases">
        <authorList>
            <person name="Bliznina A."/>
        </authorList>
    </citation>
    <scope>NUCLEOTIDE SEQUENCE [LARGE SCALE GENOMIC DNA]</scope>
</reference>
<dbReference type="EMBL" id="OU015568">
    <property type="protein sequence ID" value="CAG5090841.1"/>
    <property type="molecule type" value="Genomic_DNA"/>
</dbReference>
<keyword evidence="5" id="KW-0808">Transferase</keyword>
<evidence type="ECO:0000256" key="8">
    <source>
        <dbReference type="ARBA" id="ARBA00047432"/>
    </source>
</evidence>
<comment type="similarity">
    <text evidence="1">Belongs to the UDPGP type 1 family.</text>
</comment>
<protein>
    <recommendedName>
        <fullName evidence="4">UTP--glucose-1-phosphate uridylyltransferase</fullName>
        <ecNumber evidence="3">2.7.7.9</ecNumber>
    </recommendedName>
</protein>
<proteinExistence type="inferred from homology"/>
<dbReference type="Gene3D" id="2.160.10.10">
    <property type="entry name" value="Hexapeptide repeat proteins"/>
    <property type="match status" value="1"/>
</dbReference>
<comment type="function">
    <text evidence="7">UTP--glucose-1-phosphate uridylyltransferase catalyzing the conversion of glucose-1-phosphate into UDP-glucose, a crucial precursor for the production of glycogen.</text>
</comment>
<gene>
    <name evidence="10" type="ORF">OKIOD_LOCUS4292</name>
</gene>
<organism evidence="10 11">
    <name type="scientific">Oikopleura dioica</name>
    <name type="common">Tunicate</name>
    <dbReference type="NCBI Taxonomy" id="34765"/>
    <lineage>
        <taxon>Eukaryota</taxon>
        <taxon>Metazoa</taxon>
        <taxon>Chordata</taxon>
        <taxon>Tunicata</taxon>
        <taxon>Appendicularia</taxon>
        <taxon>Copelata</taxon>
        <taxon>Oikopleuridae</taxon>
        <taxon>Oikopleura</taxon>
    </lineage>
</organism>